<sequence length="982" mass="106018">MVDRASPDLFDDDTLPSTTQQVLRLALPPSLAHFDELRGHTPATPTTPSPPVTATATTTAPGHAVNLLGGPPPHATATGIKAPPTSQHLAPGPSSLSTAPITTTATARTPAAAPPASAPPRPALAPHWTAFFEHLGAEGFADLNPRAASLARQIRDNGVSYNVYADTSGPQRPWSLDLFPFIVTPEQWQHIETGVLQRTRLLEQVMSDVYGPQRLLKNGLLPSALVQGHPGYLRAMHGVAPVGGVHLHIAAFDLARGPDGHWWIVSQRTQAPSGLGYLLENRLAISRQFPQAFEGMRVQHLAATYRALIEGFKRMSAAHVSPGQDAHIALLTPGPYNETYFEHAYLARYLGLTLVEGHDLTVRDQKLYLKTLRGLEPVHVLLKRLDDEFLDPLELRPDSTLGVPGLLQAIRAGNVIVANAPGSAFLESSALLGFLPALAQELLGETLSLPALPTWWCGEEASVRDVQQRLAECVVKPTYPAPSGASETVLCRQLKREELDQWIGRLLREGERHTVQSYLPLSQTPTWHVNRIAPRPALMRVFAMCDGLETSGARAGQPRWRVLPGGLTRLATRLSDGSAGMASMQRGGSSADTWVLTAGEVDRTTLIGAPPAAMPASRHEPHDKRKRLVTSRAGENLYWLGRYTERAENSLRLARLALDSLSAGMGLQAGLGELDTRSTTLLDWLSDLAERNSLVPPGAPSATQARRVFARTLIANLGGTQHAASVGQSLRALKTAAFGVRERLSQEHWKVITEAEAEFTQRSARLGSQGGGSGVAAHNDYAVTEALRLLDATSIHLAAITGGQTDRMTRDDGWRLLSIGRHIERLSFLAPALASSFASGAVQEEDGGFESLLALFDSTITFRAQHQLSHDTTALLDLLLRDTENPRSLRWVVQNLQKHLARLSGLPVDQDALAALLPTDQAWALGPTTPAADAQEGSEPPENAAALQALLADCEQAAWRISDEISQRYFTHAGQASQSLEL</sequence>
<dbReference type="Pfam" id="PF14403">
    <property type="entry name" value="CP_ATPgrasp_2"/>
    <property type="match status" value="1"/>
</dbReference>
<evidence type="ECO:0000256" key="1">
    <source>
        <dbReference type="SAM" id="MobiDB-lite"/>
    </source>
</evidence>
<dbReference type="SUPFAM" id="SSF56059">
    <property type="entry name" value="Glutathione synthetase ATP-binding domain-like"/>
    <property type="match status" value="1"/>
</dbReference>
<dbReference type="RefSeq" id="WP_035606986.1">
    <property type="nucleotide sequence ID" value="NZ_JEMG01000001.1"/>
</dbReference>
<organism evidence="4 5">
    <name type="scientific">Hylemonella gracilis str. Niagara R</name>
    <dbReference type="NCBI Taxonomy" id="1458275"/>
    <lineage>
        <taxon>Bacteria</taxon>
        <taxon>Pseudomonadati</taxon>
        <taxon>Pseudomonadota</taxon>
        <taxon>Betaproteobacteria</taxon>
        <taxon>Burkholderiales</taxon>
        <taxon>Comamonadaceae</taxon>
        <taxon>Hylemonella</taxon>
    </lineage>
</organism>
<evidence type="ECO:0000313" key="4">
    <source>
        <dbReference type="EMBL" id="EYC51116.1"/>
    </source>
</evidence>
<protein>
    <submittedName>
        <fullName evidence="4">Uncharacterized protein</fullName>
    </submittedName>
</protein>
<dbReference type="Gene3D" id="3.40.50.11290">
    <property type="match status" value="1"/>
</dbReference>
<name>A0A016XH15_9BURK</name>
<dbReference type="EMBL" id="JEMG01000001">
    <property type="protein sequence ID" value="EYC51116.1"/>
    <property type="molecule type" value="Genomic_DNA"/>
</dbReference>
<feature type="region of interest" description="Disordered" evidence="1">
    <location>
        <begin position="35"/>
        <end position="100"/>
    </location>
</feature>
<dbReference type="Pfam" id="PF04168">
    <property type="entry name" value="Alpha-E"/>
    <property type="match status" value="1"/>
</dbReference>
<dbReference type="InterPro" id="IPR007296">
    <property type="entry name" value="DUF403"/>
</dbReference>
<comment type="caution">
    <text evidence="4">The sequence shown here is derived from an EMBL/GenBank/DDBJ whole genome shotgun (WGS) entry which is preliminary data.</text>
</comment>
<dbReference type="InterPro" id="IPR025841">
    <property type="entry name" value="CP_ATPgrasp_2"/>
</dbReference>
<feature type="domain" description="DUF403" evidence="2">
    <location>
        <begin position="630"/>
        <end position="970"/>
    </location>
</feature>
<evidence type="ECO:0000259" key="2">
    <source>
        <dbReference type="Pfam" id="PF04168"/>
    </source>
</evidence>
<dbReference type="AlphaFoldDB" id="A0A016XH15"/>
<feature type="compositionally biased region" description="Low complexity" evidence="1">
    <location>
        <begin position="52"/>
        <end position="61"/>
    </location>
</feature>
<feature type="domain" description="Circularly permuted ATP-grasp type 2" evidence="3">
    <location>
        <begin position="180"/>
        <end position="571"/>
    </location>
</feature>
<dbReference type="eggNOG" id="COG2307">
    <property type="taxonomic scope" value="Bacteria"/>
</dbReference>
<proteinExistence type="predicted"/>
<gene>
    <name evidence="4" type="ORF">AZ34_08505</name>
</gene>
<reference evidence="4 5" key="1">
    <citation type="submission" date="2014-02" db="EMBL/GenBank/DDBJ databases">
        <title>Draft Genome of Hylemonella gracilis isolated from the Niagara River.</title>
        <authorList>
            <person name="Pawlowski D.R."/>
            <person name="Koudelka G.B."/>
        </authorList>
    </citation>
    <scope>NUCLEOTIDE SEQUENCE [LARGE SCALE GENOMIC DNA]</scope>
    <source>
        <strain evidence="4 5">Niagara R</strain>
    </source>
</reference>
<dbReference type="Proteomes" id="UP000023268">
    <property type="component" value="Unassembled WGS sequence"/>
</dbReference>
<dbReference type="PANTHER" id="PTHR34595:SF2">
    <property type="entry name" value="BLR2978 PROTEIN"/>
    <property type="match status" value="1"/>
</dbReference>
<accession>A0A016XH15</accession>
<feature type="region of interest" description="Disordered" evidence="1">
    <location>
        <begin position="105"/>
        <end position="124"/>
    </location>
</feature>
<dbReference type="PANTHER" id="PTHR34595">
    <property type="entry name" value="BLR5612 PROTEIN"/>
    <property type="match status" value="1"/>
</dbReference>
<dbReference type="eggNOG" id="COG2308">
    <property type="taxonomic scope" value="Bacteria"/>
</dbReference>
<dbReference type="InterPro" id="IPR051680">
    <property type="entry name" value="ATP-dep_Glu-Cys_Ligase-2"/>
</dbReference>
<dbReference type="STRING" id="1458275.AZ34_08505"/>
<dbReference type="OrthoDB" id="9804079at2"/>
<feature type="compositionally biased region" description="Pro residues" evidence="1">
    <location>
        <begin position="112"/>
        <end position="123"/>
    </location>
</feature>
<evidence type="ECO:0000313" key="5">
    <source>
        <dbReference type="Proteomes" id="UP000023268"/>
    </source>
</evidence>
<evidence type="ECO:0000259" key="3">
    <source>
        <dbReference type="Pfam" id="PF14403"/>
    </source>
</evidence>